<dbReference type="EMBL" id="DOYJ01000161">
    <property type="protein sequence ID" value="HCB75658.1"/>
    <property type="molecule type" value="Genomic_DNA"/>
</dbReference>
<dbReference type="Gene3D" id="3.40.1160.10">
    <property type="entry name" value="Acetylglutamate kinase-like"/>
    <property type="match status" value="1"/>
</dbReference>
<protein>
    <submittedName>
        <fullName evidence="1">Acetylglutamate kinase</fullName>
        <ecNumber evidence="1">2.7.2.8</ecNumber>
    </submittedName>
</protein>
<dbReference type="GO" id="GO:0003991">
    <property type="term" value="F:acetylglutamate kinase activity"/>
    <property type="evidence" value="ECO:0007669"/>
    <property type="project" value="UniProtKB-EC"/>
</dbReference>
<gene>
    <name evidence="1" type="ORF">DEP91_05715</name>
</gene>
<dbReference type="AlphaFoldDB" id="A0A3D0WCE3"/>
<evidence type="ECO:0000313" key="1">
    <source>
        <dbReference type="EMBL" id="HCB75658.1"/>
    </source>
</evidence>
<sequence length="48" mass="5018">GGMIPKVETCVAAVEAGVDAAVILDGRVPHAMLLEIFTRQGVGTLVRR</sequence>
<comment type="caution">
    <text evidence="1">The sequence shown here is derived from an EMBL/GenBank/DDBJ whole genome shotgun (WGS) entry which is preliminary data.</text>
</comment>
<dbReference type="EC" id="2.7.2.8" evidence="1"/>
<feature type="non-terminal residue" evidence="1">
    <location>
        <position position="1"/>
    </location>
</feature>
<keyword evidence="1" id="KW-0418">Kinase</keyword>
<reference evidence="1 2" key="1">
    <citation type="journal article" date="2018" name="Nat. Biotechnol.">
        <title>A standardized bacterial taxonomy based on genome phylogeny substantially revises the tree of life.</title>
        <authorList>
            <person name="Parks D.H."/>
            <person name="Chuvochina M."/>
            <person name="Waite D.W."/>
            <person name="Rinke C."/>
            <person name="Skarshewski A."/>
            <person name="Chaumeil P.A."/>
            <person name="Hugenholtz P."/>
        </authorList>
    </citation>
    <scope>NUCLEOTIDE SEQUENCE [LARGE SCALE GENOMIC DNA]</scope>
    <source>
        <strain evidence="1">UBA9015</strain>
    </source>
</reference>
<keyword evidence="1" id="KW-0808">Transferase</keyword>
<accession>A0A3D0WCE3</accession>
<dbReference type="SUPFAM" id="SSF53633">
    <property type="entry name" value="Carbamate kinase-like"/>
    <property type="match status" value="1"/>
</dbReference>
<dbReference type="Proteomes" id="UP000262699">
    <property type="component" value="Unassembled WGS sequence"/>
</dbReference>
<evidence type="ECO:0000313" key="2">
    <source>
        <dbReference type="Proteomes" id="UP000262699"/>
    </source>
</evidence>
<proteinExistence type="predicted"/>
<dbReference type="InterPro" id="IPR036393">
    <property type="entry name" value="AceGlu_kinase-like_sf"/>
</dbReference>
<name>A0A3D0WCE3_9SPHN</name>
<organism evidence="1 2">
    <name type="scientific">Sphingomonas bacterium</name>
    <dbReference type="NCBI Taxonomy" id="1895847"/>
    <lineage>
        <taxon>Bacteria</taxon>
        <taxon>Pseudomonadati</taxon>
        <taxon>Pseudomonadota</taxon>
        <taxon>Alphaproteobacteria</taxon>
        <taxon>Sphingomonadales</taxon>
        <taxon>Sphingomonadaceae</taxon>
        <taxon>Sphingomonas</taxon>
    </lineage>
</organism>